<keyword evidence="3 10" id="KW-0716">Sensory transduction</keyword>
<name>A0AA97LC17_EUBMA</name>
<dbReference type="PANTHER" id="PTHR26453">
    <property type="entry name" value="OLFACTORY RECEPTOR"/>
    <property type="match status" value="1"/>
</dbReference>
<keyword evidence="7 10" id="KW-0472">Membrane</keyword>
<reference evidence="13" key="1">
    <citation type="submission" date="2025-08" db="UniProtKB">
        <authorList>
            <consortium name="RefSeq"/>
        </authorList>
    </citation>
    <scope>IDENTIFICATION</scope>
    <source>
        <tissue evidence="13">Blood</tissue>
    </source>
</reference>
<dbReference type="PROSITE" id="PS00237">
    <property type="entry name" value="G_PROTEIN_RECEP_F1_1"/>
    <property type="match status" value="1"/>
</dbReference>
<comment type="similarity">
    <text evidence="9">Belongs to the G-protein coupled receptor 1 family.</text>
</comment>
<organism evidence="12 13">
    <name type="scientific">Eublepharis macularius</name>
    <name type="common">Leopard gecko</name>
    <name type="synonym">Cyrtodactylus macularius</name>
    <dbReference type="NCBI Taxonomy" id="481883"/>
    <lineage>
        <taxon>Eukaryota</taxon>
        <taxon>Metazoa</taxon>
        <taxon>Chordata</taxon>
        <taxon>Craniata</taxon>
        <taxon>Vertebrata</taxon>
        <taxon>Euteleostomi</taxon>
        <taxon>Lepidosauria</taxon>
        <taxon>Squamata</taxon>
        <taxon>Bifurcata</taxon>
        <taxon>Gekkota</taxon>
        <taxon>Eublepharidae</taxon>
        <taxon>Eublepharinae</taxon>
        <taxon>Eublepharis</taxon>
    </lineage>
</organism>
<feature type="transmembrane region" description="Helical" evidence="10">
    <location>
        <begin position="147"/>
        <end position="165"/>
    </location>
</feature>
<dbReference type="FunFam" id="1.20.1070.10:FF:000001">
    <property type="entry name" value="Olfactory receptor"/>
    <property type="match status" value="1"/>
</dbReference>
<dbReference type="GO" id="GO:0004930">
    <property type="term" value="F:G protein-coupled receptor activity"/>
    <property type="evidence" value="ECO:0007669"/>
    <property type="project" value="UniProtKB-KW"/>
</dbReference>
<evidence type="ECO:0000256" key="7">
    <source>
        <dbReference type="ARBA" id="ARBA00023136"/>
    </source>
</evidence>
<evidence type="ECO:0000256" key="4">
    <source>
        <dbReference type="ARBA" id="ARBA00022692"/>
    </source>
</evidence>
<evidence type="ECO:0000256" key="8">
    <source>
        <dbReference type="ARBA" id="ARBA00023224"/>
    </source>
</evidence>
<dbReference type="KEGG" id="emc:129338863"/>
<dbReference type="InterPro" id="IPR017452">
    <property type="entry name" value="GPCR_Rhodpsn_7TM"/>
</dbReference>
<keyword evidence="8 9" id="KW-0807">Transducer</keyword>
<evidence type="ECO:0000313" key="12">
    <source>
        <dbReference type="Proteomes" id="UP001190640"/>
    </source>
</evidence>
<dbReference type="SUPFAM" id="SSF81321">
    <property type="entry name" value="Family A G protein-coupled receptor-like"/>
    <property type="match status" value="1"/>
</dbReference>
<keyword evidence="9" id="KW-0297">G-protein coupled receptor</keyword>
<feature type="transmembrane region" description="Helical" evidence="10">
    <location>
        <begin position="204"/>
        <end position="233"/>
    </location>
</feature>
<evidence type="ECO:0000256" key="3">
    <source>
        <dbReference type="ARBA" id="ARBA00022606"/>
    </source>
</evidence>
<feature type="transmembrane region" description="Helical" evidence="10">
    <location>
        <begin position="33"/>
        <end position="55"/>
    </location>
</feature>
<dbReference type="Pfam" id="PF13853">
    <property type="entry name" value="7tm_4"/>
    <property type="match status" value="1"/>
</dbReference>
<evidence type="ECO:0000259" key="11">
    <source>
        <dbReference type="PROSITE" id="PS50262"/>
    </source>
</evidence>
<dbReference type="PRINTS" id="PR00245">
    <property type="entry name" value="OLFACTORYR"/>
</dbReference>
<evidence type="ECO:0000313" key="13">
    <source>
        <dbReference type="RefSeq" id="XP_054849361.1"/>
    </source>
</evidence>
<dbReference type="GeneID" id="129338863"/>
<dbReference type="InterPro" id="IPR000276">
    <property type="entry name" value="GPCR_Rhodpsn"/>
</dbReference>
<evidence type="ECO:0000256" key="9">
    <source>
        <dbReference type="RuleBase" id="RU000688"/>
    </source>
</evidence>
<accession>A0AA97LC17</accession>
<evidence type="ECO:0000256" key="10">
    <source>
        <dbReference type="RuleBase" id="RU363047"/>
    </source>
</evidence>
<protein>
    <recommendedName>
        <fullName evidence="10">Olfactory receptor</fullName>
    </recommendedName>
</protein>
<evidence type="ECO:0000256" key="2">
    <source>
        <dbReference type="ARBA" id="ARBA00022475"/>
    </source>
</evidence>
<sequence>MEEQKDSITMVNETALTEFLILGFSSLQDLQPLLFFIFLITYICTLAGNISIITIACMDPQLHTPMYFFLGNLSFLDICYTTTNVPQMLVHLLSEMKSITYAGCVIQLFFFISFVGTECILLATMAYDRFVAICHPLHYTVTMRKELCLQLAGVSWASGFLNSALHTYFTFHLPFCGANKLNYFFCDIPPLLNLSCGDTTPNEIILLVVGVFIGWTPFVCIVLSYVYIISAILKISSSEGRLKAFSTCASHLTIVLMYYGSAIFTYVRPISTYSLDKDRFISVLYSIVTPMLNPLIYTLRNKDIKGALNRILMRKMYSN</sequence>
<keyword evidence="5 10" id="KW-0552">Olfaction</keyword>
<dbReference type="Gene3D" id="1.20.1070.10">
    <property type="entry name" value="Rhodopsin 7-helix transmembrane proteins"/>
    <property type="match status" value="1"/>
</dbReference>
<proteinExistence type="inferred from homology"/>
<feature type="transmembrane region" description="Helical" evidence="10">
    <location>
        <begin position="105"/>
        <end position="127"/>
    </location>
</feature>
<keyword evidence="9" id="KW-0675">Receptor</keyword>
<keyword evidence="12" id="KW-1185">Reference proteome</keyword>
<dbReference type="GO" id="GO:0004984">
    <property type="term" value="F:olfactory receptor activity"/>
    <property type="evidence" value="ECO:0007669"/>
    <property type="project" value="InterPro"/>
</dbReference>
<evidence type="ECO:0000256" key="1">
    <source>
        <dbReference type="ARBA" id="ARBA00004651"/>
    </source>
</evidence>
<evidence type="ECO:0000256" key="5">
    <source>
        <dbReference type="ARBA" id="ARBA00022725"/>
    </source>
</evidence>
<feature type="transmembrane region" description="Helical" evidence="10">
    <location>
        <begin position="67"/>
        <end position="85"/>
    </location>
</feature>
<feature type="transmembrane region" description="Helical" evidence="10">
    <location>
        <begin position="279"/>
        <end position="299"/>
    </location>
</feature>
<dbReference type="PROSITE" id="PS50262">
    <property type="entry name" value="G_PROTEIN_RECEP_F1_2"/>
    <property type="match status" value="1"/>
</dbReference>
<dbReference type="GO" id="GO:0005886">
    <property type="term" value="C:plasma membrane"/>
    <property type="evidence" value="ECO:0007669"/>
    <property type="project" value="UniProtKB-SubCell"/>
</dbReference>
<keyword evidence="2 10" id="KW-1003">Cell membrane</keyword>
<dbReference type="PRINTS" id="PR00237">
    <property type="entry name" value="GPCRRHODOPSN"/>
</dbReference>
<dbReference type="InterPro" id="IPR000725">
    <property type="entry name" value="Olfact_rcpt"/>
</dbReference>
<evidence type="ECO:0000256" key="6">
    <source>
        <dbReference type="ARBA" id="ARBA00022989"/>
    </source>
</evidence>
<gene>
    <name evidence="13" type="primary">LOC129338863</name>
</gene>
<dbReference type="Proteomes" id="UP001190640">
    <property type="component" value="Chromosome 12"/>
</dbReference>
<dbReference type="CDD" id="cd15231">
    <property type="entry name" value="7tmA_OR5V1-like"/>
    <property type="match status" value="1"/>
</dbReference>
<feature type="transmembrane region" description="Helical" evidence="10">
    <location>
        <begin position="245"/>
        <end position="267"/>
    </location>
</feature>
<dbReference type="AlphaFoldDB" id="A0AA97LC17"/>
<keyword evidence="6 10" id="KW-1133">Transmembrane helix</keyword>
<feature type="domain" description="G-protein coupled receptors family 1 profile" evidence="11">
    <location>
        <begin position="48"/>
        <end position="297"/>
    </location>
</feature>
<dbReference type="RefSeq" id="XP_054849361.1">
    <property type="nucleotide sequence ID" value="XM_054993386.1"/>
</dbReference>
<keyword evidence="4 9" id="KW-0812">Transmembrane</keyword>
<comment type="subcellular location">
    <subcellularLocation>
        <location evidence="1 10">Cell membrane</location>
        <topology evidence="1 10">Multi-pass membrane protein</topology>
    </subcellularLocation>
</comment>